<feature type="region of interest" description="Disordered" evidence="1">
    <location>
        <begin position="32"/>
        <end position="58"/>
    </location>
</feature>
<feature type="region of interest" description="Disordered" evidence="1">
    <location>
        <begin position="440"/>
        <end position="483"/>
    </location>
</feature>
<organism evidence="4 5">
    <name type="scientific">Streptomyces zingiberis</name>
    <dbReference type="NCBI Taxonomy" id="2053010"/>
    <lineage>
        <taxon>Bacteria</taxon>
        <taxon>Bacillati</taxon>
        <taxon>Actinomycetota</taxon>
        <taxon>Actinomycetes</taxon>
        <taxon>Kitasatosporales</taxon>
        <taxon>Streptomycetaceae</taxon>
        <taxon>Streptomyces</taxon>
    </lineage>
</organism>
<keyword evidence="3" id="KW-0732">Signal</keyword>
<comment type="caution">
    <text evidence="4">The sequence shown here is derived from an EMBL/GenBank/DDBJ whole genome shotgun (WGS) entry which is preliminary data.</text>
</comment>
<dbReference type="EMBL" id="JAATEN010000001">
    <property type="protein sequence ID" value="NJP99248.1"/>
    <property type="molecule type" value="Genomic_DNA"/>
</dbReference>
<gene>
    <name evidence="4" type="ORF">HCK00_01415</name>
</gene>
<feature type="signal peptide" evidence="3">
    <location>
        <begin position="1"/>
        <end position="32"/>
    </location>
</feature>
<feature type="region of interest" description="Disordered" evidence="1">
    <location>
        <begin position="381"/>
        <end position="408"/>
    </location>
</feature>
<keyword evidence="2" id="KW-0812">Transmembrane</keyword>
<dbReference type="RefSeq" id="WP_168099851.1">
    <property type="nucleotide sequence ID" value="NZ_JAATEN010000001.1"/>
</dbReference>
<evidence type="ECO:0000256" key="1">
    <source>
        <dbReference type="SAM" id="MobiDB-lite"/>
    </source>
</evidence>
<reference evidence="4 5" key="1">
    <citation type="submission" date="2020-03" db="EMBL/GenBank/DDBJ databases">
        <title>WGS of actinomycetes isolated from Thailand.</title>
        <authorList>
            <person name="Thawai C."/>
        </authorList>
    </citation>
    <scope>NUCLEOTIDE SEQUENCE [LARGE SCALE GENOMIC DNA]</scope>
    <source>
        <strain evidence="4 5">PLAI 1-29</strain>
    </source>
</reference>
<keyword evidence="5" id="KW-1185">Reference proteome</keyword>
<keyword evidence="2" id="KW-1133">Transmembrane helix</keyword>
<feature type="region of interest" description="Disordered" evidence="1">
    <location>
        <begin position="188"/>
        <end position="229"/>
    </location>
</feature>
<dbReference type="Proteomes" id="UP000695264">
    <property type="component" value="Unassembled WGS sequence"/>
</dbReference>
<evidence type="ECO:0000313" key="5">
    <source>
        <dbReference type="Proteomes" id="UP000695264"/>
    </source>
</evidence>
<proteinExistence type="predicted"/>
<accession>A0ABX1BNE6</accession>
<feature type="transmembrane region" description="Helical" evidence="2">
    <location>
        <begin position="412"/>
        <end position="433"/>
    </location>
</feature>
<evidence type="ECO:0000256" key="3">
    <source>
        <dbReference type="SAM" id="SignalP"/>
    </source>
</evidence>
<protein>
    <submittedName>
        <fullName evidence="4">Uncharacterized protein</fullName>
    </submittedName>
</protein>
<feature type="compositionally biased region" description="Low complexity" evidence="1">
    <location>
        <begin position="440"/>
        <end position="451"/>
    </location>
</feature>
<keyword evidence="2" id="KW-0472">Membrane</keyword>
<evidence type="ECO:0000256" key="2">
    <source>
        <dbReference type="SAM" id="Phobius"/>
    </source>
</evidence>
<evidence type="ECO:0000313" key="4">
    <source>
        <dbReference type="EMBL" id="NJP99248.1"/>
    </source>
</evidence>
<sequence length="483" mass="49062">MRQVGRARAGLTAVAALAAAVTAVAWAPPATADGAAEPSPYRMSDSAEPVTGGATEAAAPELTARRMYTDTIAAAETLHYRVRLDATVNAHLSAVAALEPASRPAFGDGIEVTLRSADGARCDGMRSTAGQGGFGRPVAAAASRLVRPDASCQGAGSYLLTVERVGGATPGEWPLELAFMTEPGARDAATAPEGSVEWPDDPPAATGGIPRRTRGGTGFNDARPVGGGMWQDRVEPGQTLFYRIPVDWGQRLGVSVETAGTVPGDGADAYLGGGLELRLFNTARAPVHDESAAVDGRPKELRFATAPALFSHRFSSVAKVEEMRFAGWYHVAVGLTSEAAEGADFRLRLAVEGEAGEGPDYTGDAAAAGFAVTDADRKAAAEGGPAAVRPTESRAAGGAGEPDAPGSGPRQVIGFAGLGAGTALLFGLGLWTLAARRRAAGAPADAGASGPYPVPGPAPEPGGHSGDTPPPVAPGRHRRRSGR</sequence>
<name>A0ABX1BNE6_9ACTN</name>
<feature type="chain" id="PRO_5045421629" evidence="3">
    <location>
        <begin position="33"/>
        <end position="483"/>
    </location>
</feature>